<reference evidence="6" key="2">
    <citation type="journal article" date="2019" name="Int. J. Syst. Evol. Microbiol.">
        <title>The Global Catalogue of Microorganisms (GCM) 10K type strain sequencing project: providing services to taxonomists for standard genome sequencing and annotation.</title>
        <authorList>
            <consortium name="The Broad Institute Genomics Platform"/>
            <consortium name="The Broad Institute Genome Sequencing Center for Infectious Disease"/>
            <person name="Wu L."/>
            <person name="Ma J."/>
        </authorList>
    </citation>
    <scope>NUCLEOTIDE SEQUENCE [LARGE SCALE GENOMIC DNA]</scope>
    <source>
        <strain evidence="6">NBRC 107715</strain>
    </source>
</reference>
<feature type="signal peptide" evidence="2">
    <location>
        <begin position="1"/>
        <end position="21"/>
    </location>
</feature>
<gene>
    <name evidence="4" type="ORF">GCM10007888_19220</name>
    <name evidence="3" type="ORF">MOX02_33580</name>
</gene>
<keyword evidence="6" id="KW-1185">Reference proteome</keyword>
<evidence type="ECO:0000256" key="1">
    <source>
        <dbReference type="SAM" id="MobiDB-lite"/>
    </source>
</evidence>
<reference evidence="4" key="4">
    <citation type="submission" date="2023-01" db="EMBL/GenBank/DDBJ databases">
        <title>Draft genome sequence of Methylobacterium oxalidis strain NBRC 107715.</title>
        <authorList>
            <person name="Sun Q."/>
            <person name="Mori K."/>
        </authorList>
    </citation>
    <scope>NUCLEOTIDE SEQUENCE</scope>
    <source>
        <strain evidence="4">NBRC 107715</strain>
    </source>
</reference>
<evidence type="ECO:0000256" key="2">
    <source>
        <dbReference type="SAM" id="SignalP"/>
    </source>
</evidence>
<feature type="compositionally biased region" description="Polar residues" evidence="1">
    <location>
        <begin position="61"/>
        <end position="71"/>
    </location>
</feature>
<keyword evidence="2" id="KW-0732">Signal</keyword>
<proteinExistence type="predicted"/>
<dbReference type="AlphaFoldDB" id="A0A512J5Y0"/>
<dbReference type="EMBL" id="BJZU01000066">
    <property type="protein sequence ID" value="GEP05320.1"/>
    <property type="molecule type" value="Genomic_DNA"/>
</dbReference>
<feature type="compositionally biased region" description="Gly residues" evidence="1">
    <location>
        <begin position="83"/>
        <end position="97"/>
    </location>
</feature>
<organism evidence="3 5">
    <name type="scientific">Methylobacterium oxalidis</name>
    <dbReference type="NCBI Taxonomy" id="944322"/>
    <lineage>
        <taxon>Bacteria</taxon>
        <taxon>Pseudomonadati</taxon>
        <taxon>Pseudomonadota</taxon>
        <taxon>Alphaproteobacteria</taxon>
        <taxon>Hyphomicrobiales</taxon>
        <taxon>Methylobacteriaceae</taxon>
        <taxon>Methylobacterium</taxon>
    </lineage>
</organism>
<protein>
    <recommendedName>
        <fullName evidence="7">Translation initiation factor IF-2</fullName>
    </recommendedName>
</protein>
<evidence type="ECO:0000313" key="6">
    <source>
        <dbReference type="Proteomes" id="UP001156856"/>
    </source>
</evidence>
<dbReference type="EMBL" id="BSPK01000024">
    <property type="protein sequence ID" value="GLS63541.1"/>
    <property type="molecule type" value="Genomic_DNA"/>
</dbReference>
<evidence type="ECO:0000313" key="3">
    <source>
        <dbReference type="EMBL" id="GEP05320.1"/>
    </source>
</evidence>
<dbReference type="Proteomes" id="UP001156856">
    <property type="component" value="Unassembled WGS sequence"/>
</dbReference>
<reference evidence="3 5" key="3">
    <citation type="submission" date="2019-07" db="EMBL/GenBank/DDBJ databases">
        <title>Whole genome shotgun sequence of Methylobacterium oxalidis NBRC 107715.</title>
        <authorList>
            <person name="Hosoyama A."/>
            <person name="Uohara A."/>
            <person name="Ohji S."/>
            <person name="Ichikawa N."/>
        </authorList>
    </citation>
    <scope>NUCLEOTIDE SEQUENCE [LARGE SCALE GENOMIC DNA]</scope>
    <source>
        <strain evidence="3 5">NBRC 107715</strain>
    </source>
</reference>
<reference evidence="4" key="1">
    <citation type="journal article" date="2014" name="Int. J. Syst. Evol. Microbiol.">
        <title>Complete genome of a new Firmicutes species belonging to the dominant human colonic microbiota ('Ruminococcus bicirculans') reveals two chromosomes and a selective capacity to utilize plant glucans.</title>
        <authorList>
            <consortium name="NISC Comparative Sequencing Program"/>
            <person name="Wegmann U."/>
            <person name="Louis P."/>
            <person name="Goesmann A."/>
            <person name="Henrissat B."/>
            <person name="Duncan S.H."/>
            <person name="Flint H.J."/>
        </authorList>
    </citation>
    <scope>NUCLEOTIDE SEQUENCE</scope>
    <source>
        <strain evidence="4">NBRC 107715</strain>
    </source>
</reference>
<evidence type="ECO:0000313" key="4">
    <source>
        <dbReference type="EMBL" id="GLS63541.1"/>
    </source>
</evidence>
<dbReference type="Proteomes" id="UP000321960">
    <property type="component" value="Unassembled WGS sequence"/>
</dbReference>
<feature type="chain" id="PRO_5021798574" description="Translation initiation factor IF-2" evidence="2">
    <location>
        <begin position="22"/>
        <end position="97"/>
    </location>
</feature>
<sequence length="97" mass="8950">MRTPLIPALILGLAFAGGALAQGAPADPLGEPGRTATGVESGVRAAEPGPRPANVAPGNPSPSSVPGTNPGVNIGGTPTSGPPGTGGAAGGPGIGNR</sequence>
<comment type="caution">
    <text evidence="3">The sequence shown here is derived from an EMBL/GenBank/DDBJ whole genome shotgun (WGS) entry which is preliminary data.</text>
</comment>
<evidence type="ECO:0008006" key="7">
    <source>
        <dbReference type="Google" id="ProtNLM"/>
    </source>
</evidence>
<feature type="region of interest" description="Disordered" evidence="1">
    <location>
        <begin position="23"/>
        <end position="97"/>
    </location>
</feature>
<dbReference type="RefSeq" id="WP_147026897.1">
    <property type="nucleotide sequence ID" value="NZ_BJZU01000066.1"/>
</dbReference>
<accession>A0A512J5Y0</accession>
<name>A0A512J5Y0_9HYPH</name>
<evidence type="ECO:0000313" key="5">
    <source>
        <dbReference type="Proteomes" id="UP000321960"/>
    </source>
</evidence>